<protein>
    <submittedName>
        <fullName evidence="2">Uncharacterized protein</fullName>
    </submittedName>
</protein>
<dbReference type="AlphaFoldDB" id="A0A9X5E1H2"/>
<dbReference type="OrthoDB" id="517257at2"/>
<name>A0A9X5E1H2_9CYAN</name>
<feature type="transmembrane region" description="Helical" evidence="1">
    <location>
        <begin position="56"/>
        <end position="79"/>
    </location>
</feature>
<reference evidence="2 3" key="1">
    <citation type="journal article" date="2015" name="Genome Announc.">
        <title>Draft Genome Sequence of the Terrestrial Cyanobacterium Scytonema millei VB511283, Isolated from Eastern India.</title>
        <authorList>
            <person name="Sen D."/>
            <person name="Chandrababunaidu M.M."/>
            <person name="Singh D."/>
            <person name="Sanghi N."/>
            <person name="Ghorai A."/>
            <person name="Mishra G.P."/>
            <person name="Madduluri M."/>
            <person name="Adhikary S.P."/>
            <person name="Tripathy S."/>
        </authorList>
    </citation>
    <scope>NUCLEOTIDE SEQUENCE [LARGE SCALE GENOMIC DNA]</scope>
    <source>
        <strain evidence="2 3">VB511283</strain>
    </source>
</reference>
<comment type="caution">
    <text evidence="2">The sequence shown here is derived from an EMBL/GenBank/DDBJ whole genome shotgun (WGS) entry which is preliminary data.</text>
</comment>
<keyword evidence="1" id="KW-0472">Membrane</keyword>
<keyword evidence="3" id="KW-1185">Reference proteome</keyword>
<organism evidence="2 3">
    <name type="scientific">Scytonema millei VB511283</name>
    <dbReference type="NCBI Taxonomy" id="1245923"/>
    <lineage>
        <taxon>Bacteria</taxon>
        <taxon>Bacillati</taxon>
        <taxon>Cyanobacteriota</taxon>
        <taxon>Cyanophyceae</taxon>
        <taxon>Nostocales</taxon>
        <taxon>Scytonemataceae</taxon>
        <taxon>Scytonema</taxon>
    </lineage>
</organism>
<keyword evidence="1" id="KW-1133">Transmembrane helix</keyword>
<evidence type="ECO:0000256" key="1">
    <source>
        <dbReference type="SAM" id="Phobius"/>
    </source>
</evidence>
<dbReference type="EMBL" id="JTJC03000001">
    <property type="protein sequence ID" value="NHC33519.1"/>
    <property type="molecule type" value="Genomic_DNA"/>
</dbReference>
<feature type="transmembrane region" description="Helical" evidence="1">
    <location>
        <begin position="86"/>
        <end position="104"/>
    </location>
</feature>
<keyword evidence="1" id="KW-0812">Transmembrane</keyword>
<proteinExistence type="predicted"/>
<gene>
    <name evidence="2" type="ORF">QH73_0002385</name>
</gene>
<accession>A0A9X5E1H2</accession>
<dbReference type="Proteomes" id="UP000031532">
    <property type="component" value="Unassembled WGS sequence"/>
</dbReference>
<evidence type="ECO:0000313" key="3">
    <source>
        <dbReference type="Proteomes" id="UP000031532"/>
    </source>
</evidence>
<sequence length="125" mass="13770">MFYPSTPPYFLLVVGLFVALTSGAAFSGTLKQLLQKWSSDRATDTDTMAKIRTGQLIFPFLGMAVGVCVFLASGIEIFGFPIMMSYAFAVPLTLLTGLLVWYQLGSMFALAEREGFQAFNLDSWE</sequence>
<dbReference type="RefSeq" id="WP_039715078.1">
    <property type="nucleotide sequence ID" value="NZ_JTJC03000001.1"/>
</dbReference>
<evidence type="ECO:0000313" key="2">
    <source>
        <dbReference type="EMBL" id="NHC33519.1"/>
    </source>
</evidence>